<proteinExistence type="predicted"/>
<dbReference type="VEuPathDB" id="VectorBase:ISCI013605"/>
<dbReference type="VEuPathDB" id="VectorBase:ISCP_009899"/>
<evidence type="ECO:0000256" key="1">
    <source>
        <dbReference type="SAM" id="Phobius"/>
    </source>
</evidence>
<organism evidence="3">
    <name type="scientific">Ixodes scapularis</name>
    <name type="common">Black-legged tick</name>
    <name type="synonym">Deer tick</name>
    <dbReference type="NCBI Taxonomy" id="6945"/>
    <lineage>
        <taxon>Eukaryota</taxon>
        <taxon>Metazoa</taxon>
        <taxon>Ecdysozoa</taxon>
        <taxon>Arthropoda</taxon>
        <taxon>Chelicerata</taxon>
        <taxon>Arachnida</taxon>
        <taxon>Acari</taxon>
        <taxon>Parasitiformes</taxon>
        <taxon>Ixodida</taxon>
        <taxon>Ixodoidea</taxon>
        <taxon>Ixodidae</taxon>
        <taxon>Ixodinae</taxon>
        <taxon>Ixodes</taxon>
    </lineage>
</organism>
<name>A0A4D5RX85_IXOSC</name>
<sequence>MNYRSWCILVAAVLGTLATTKCASLDDAALPLKDLTSSGGLAALDSSNGATQHAARKEFRNYTSDNREMICRPLEGGGFECKYTETTSNFSLSWTPGAIAGLVVGLIALLVCVTVCCVFGCRGVCGRRNTPNTTVAYQTPHQVTMGPATQSFPQGAYPKQ</sequence>
<evidence type="ECO:0000313" key="3">
    <source>
        <dbReference type="EMBL" id="MOY40537.1"/>
    </source>
</evidence>
<feature type="signal peptide" evidence="2">
    <location>
        <begin position="1"/>
        <end position="22"/>
    </location>
</feature>
<keyword evidence="1" id="KW-0472">Membrane</keyword>
<feature type="chain" id="PRO_5020035073" evidence="2">
    <location>
        <begin position="23"/>
        <end position="160"/>
    </location>
</feature>
<keyword evidence="2" id="KW-0732">Signal</keyword>
<keyword evidence="1" id="KW-0812">Transmembrane</keyword>
<accession>A0A4D5RX85</accession>
<protein>
    <submittedName>
        <fullName evidence="3">Putative conserved plasma membrane protein</fullName>
    </submittedName>
</protein>
<reference evidence="3" key="1">
    <citation type="submission" date="2019-04" db="EMBL/GenBank/DDBJ databases">
        <title>An insight into the mialome of Ixodes scapularis.</title>
        <authorList>
            <person name="Ribeiro J.M."/>
            <person name="Mather T.N."/>
            <person name="Karim S."/>
        </authorList>
    </citation>
    <scope>NUCLEOTIDE SEQUENCE</scope>
</reference>
<feature type="transmembrane region" description="Helical" evidence="1">
    <location>
        <begin position="98"/>
        <end position="121"/>
    </location>
</feature>
<dbReference type="VEuPathDB" id="VectorBase:ISCW013605"/>
<dbReference type="EMBL" id="GHJT01006566">
    <property type="protein sequence ID" value="MOY40537.1"/>
    <property type="molecule type" value="Transcribed_RNA"/>
</dbReference>
<keyword evidence="1" id="KW-1133">Transmembrane helix</keyword>
<evidence type="ECO:0000256" key="2">
    <source>
        <dbReference type="SAM" id="SignalP"/>
    </source>
</evidence>
<dbReference type="AlphaFoldDB" id="A0A4D5RX85"/>